<comment type="caution">
    <text evidence="3">The sequence shown here is derived from an EMBL/GenBank/DDBJ whole genome shotgun (WGS) entry which is preliminary data.</text>
</comment>
<feature type="chain" id="PRO_5046510374" description="Lipoprotein" evidence="2">
    <location>
        <begin position="22"/>
        <end position="58"/>
    </location>
</feature>
<proteinExistence type="predicted"/>
<reference evidence="3 4" key="1">
    <citation type="submission" date="2023-04" db="EMBL/GenBank/DDBJ databases">
        <title>A long-awaited taxogenomic arrangement of the family Halomonadaceae.</title>
        <authorList>
            <person name="De La Haba R."/>
            <person name="Chuvochina M."/>
            <person name="Wittouck S."/>
            <person name="Arahal D.R."/>
            <person name="Sanchez-Porro C."/>
            <person name="Hugenholtz P."/>
            <person name="Ventosa A."/>
        </authorList>
    </citation>
    <scope>NUCLEOTIDE SEQUENCE [LARGE SCALE GENOMIC DNA]</scope>
    <source>
        <strain evidence="3 4">DSM 22428</strain>
    </source>
</reference>
<evidence type="ECO:0000313" key="4">
    <source>
        <dbReference type="Proteomes" id="UP001269375"/>
    </source>
</evidence>
<feature type="signal peptide" evidence="2">
    <location>
        <begin position="1"/>
        <end position="21"/>
    </location>
</feature>
<keyword evidence="2" id="KW-0732">Signal</keyword>
<dbReference type="Proteomes" id="UP001269375">
    <property type="component" value="Unassembled WGS sequence"/>
</dbReference>
<sequence length="58" mass="5664">MNPYTLAVAALVLALTGCAGGGGSDYTVKLDPPKVDNEGSQTAAAPCVPGPESPSSCN</sequence>
<feature type="region of interest" description="Disordered" evidence="1">
    <location>
        <begin position="30"/>
        <end position="58"/>
    </location>
</feature>
<accession>A0ABU1GVR1</accession>
<organism evidence="3 4">
    <name type="scientific">Larsenimonas suaedae</name>
    <dbReference type="NCBI Taxonomy" id="1851019"/>
    <lineage>
        <taxon>Bacteria</taxon>
        <taxon>Pseudomonadati</taxon>
        <taxon>Pseudomonadota</taxon>
        <taxon>Gammaproteobacteria</taxon>
        <taxon>Oceanospirillales</taxon>
        <taxon>Halomonadaceae</taxon>
        <taxon>Larsenimonas</taxon>
    </lineage>
</organism>
<keyword evidence="4" id="KW-1185">Reference proteome</keyword>
<gene>
    <name evidence="3" type="ORF">QC825_07525</name>
</gene>
<evidence type="ECO:0000256" key="2">
    <source>
        <dbReference type="SAM" id="SignalP"/>
    </source>
</evidence>
<protein>
    <recommendedName>
        <fullName evidence="5">Lipoprotein</fullName>
    </recommendedName>
</protein>
<name>A0ABU1GVR1_9GAMM</name>
<evidence type="ECO:0000256" key="1">
    <source>
        <dbReference type="SAM" id="MobiDB-lite"/>
    </source>
</evidence>
<evidence type="ECO:0000313" key="3">
    <source>
        <dbReference type="EMBL" id="MDR5895915.1"/>
    </source>
</evidence>
<dbReference type="EMBL" id="JARWAO010000003">
    <property type="protein sequence ID" value="MDR5895915.1"/>
    <property type="molecule type" value="Genomic_DNA"/>
</dbReference>
<dbReference type="RefSeq" id="WP_251589832.1">
    <property type="nucleotide sequence ID" value="NZ_JAMLJI010000001.1"/>
</dbReference>
<evidence type="ECO:0008006" key="5">
    <source>
        <dbReference type="Google" id="ProtNLM"/>
    </source>
</evidence>